<dbReference type="GO" id="GO:0000976">
    <property type="term" value="F:transcription cis-regulatory region binding"/>
    <property type="evidence" value="ECO:0007669"/>
    <property type="project" value="TreeGrafter"/>
</dbReference>
<organism evidence="5 6">
    <name type="scientific">Lentisphaera araneosa HTCC2155</name>
    <dbReference type="NCBI Taxonomy" id="313628"/>
    <lineage>
        <taxon>Bacteria</taxon>
        <taxon>Pseudomonadati</taxon>
        <taxon>Lentisphaerota</taxon>
        <taxon>Lentisphaeria</taxon>
        <taxon>Lentisphaerales</taxon>
        <taxon>Lentisphaeraceae</taxon>
        <taxon>Lentisphaera</taxon>
    </lineage>
</organism>
<evidence type="ECO:0000256" key="1">
    <source>
        <dbReference type="ARBA" id="ARBA00023015"/>
    </source>
</evidence>
<reference evidence="5 6" key="1">
    <citation type="journal article" date="2010" name="J. Bacteriol.">
        <title>Genome sequence of Lentisphaera araneosa HTCC2155T, the type species of the order Lentisphaerales in the phylum Lentisphaerae.</title>
        <authorList>
            <person name="Thrash J.C."/>
            <person name="Cho J.C."/>
            <person name="Vergin K.L."/>
            <person name="Morris R.M."/>
            <person name="Giovannoni S.J."/>
        </authorList>
    </citation>
    <scope>NUCLEOTIDE SEQUENCE [LARGE SCALE GENOMIC DNA]</scope>
    <source>
        <strain evidence="5 6">HTCC2155</strain>
    </source>
</reference>
<dbReference type="RefSeq" id="WP_007277643.1">
    <property type="nucleotide sequence ID" value="NZ_ABCK01000004.1"/>
</dbReference>
<keyword evidence="1" id="KW-0805">Transcription regulation</keyword>
<dbReference type="PANTHER" id="PTHR30146:SF109">
    <property type="entry name" value="HTH-TYPE TRANSCRIPTIONAL REGULATOR GALS"/>
    <property type="match status" value="1"/>
</dbReference>
<dbReference type="InterPro" id="IPR028082">
    <property type="entry name" value="Peripla_BP_I"/>
</dbReference>
<dbReference type="PRINTS" id="PR00035">
    <property type="entry name" value="HTHGNTR"/>
</dbReference>
<dbReference type="PROSITE" id="PS50949">
    <property type="entry name" value="HTH_GNTR"/>
    <property type="match status" value="1"/>
</dbReference>
<dbReference type="InterPro" id="IPR036390">
    <property type="entry name" value="WH_DNA-bd_sf"/>
</dbReference>
<accession>A6DIB2</accession>
<dbReference type="SMART" id="SM00345">
    <property type="entry name" value="HTH_GNTR"/>
    <property type="match status" value="1"/>
</dbReference>
<protein>
    <recommendedName>
        <fullName evidence="4">HTH gntR-type domain-containing protein</fullName>
    </recommendedName>
</protein>
<keyword evidence="2" id="KW-0238">DNA-binding</keyword>
<dbReference type="Gene3D" id="3.40.50.2300">
    <property type="match status" value="2"/>
</dbReference>
<keyword evidence="3" id="KW-0804">Transcription</keyword>
<comment type="caution">
    <text evidence="5">The sequence shown here is derived from an EMBL/GenBank/DDBJ whole genome shotgun (WGS) entry which is preliminary data.</text>
</comment>
<dbReference type="GO" id="GO:0003700">
    <property type="term" value="F:DNA-binding transcription factor activity"/>
    <property type="evidence" value="ECO:0007669"/>
    <property type="project" value="InterPro"/>
</dbReference>
<dbReference type="InterPro" id="IPR036388">
    <property type="entry name" value="WH-like_DNA-bd_sf"/>
</dbReference>
<name>A6DIB2_9BACT</name>
<evidence type="ECO:0000256" key="2">
    <source>
        <dbReference type="ARBA" id="ARBA00023125"/>
    </source>
</evidence>
<dbReference type="InterPro" id="IPR046335">
    <property type="entry name" value="LacI/GalR-like_sensor"/>
</dbReference>
<dbReference type="Gene3D" id="1.10.10.10">
    <property type="entry name" value="Winged helix-like DNA-binding domain superfamily/Winged helix DNA-binding domain"/>
    <property type="match status" value="1"/>
</dbReference>
<evidence type="ECO:0000313" key="6">
    <source>
        <dbReference type="Proteomes" id="UP000004947"/>
    </source>
</evidence>
<dbReference type="AlphaFoldDB" id="A6DIB2"/>
<evidence type="ECO:0000313" key="5">
    <source>
        <dbReference type="EMBL" id="EDM28766.1"/>
    </source>
</evidence>
<dbReference type="Pfam" id="PF00392">
    <property type="entry name" value="GntR"/>
    <property type="match status" value="1"/>
</dbReference>
<dbReference type="SUPFAM" id="SSF46785">
    <property type="entry name" value="Winged helix' DNA-binding domain"/>
    <property type="match status" value="1"/>
</dbReference>
<dbReference type="SUPFAM" id="SSF53822">
    <property type="entry name" value="Periplasmic binding protein-like I"/>
    <property type="match status" value="1"/>
</dbReference>
<gene>
    <name evidence="5" type="ORF">LNTAR_09354</name>
</gene>
<dbReference type="EMBL" id="ABCK01000004">
    <property type="protein sequence ID" value="EDM28766.1"/>
    <property type="molecule type" value="Genomic_DNA"/>
</dbReference>
<dbReference type="OrthoDB" id="234496at2"/>
<feature type="domain" description="HTH gntR-type" evidence="4">
    <location>
        <begin position="1"/>
        <end position="69"/>
    </location>
</feature>
<dbReference type="InterPro" id="IPR000524">
    <property type="entry name" value="Tscrpt_reg_HTH_GntR"/>
</dbReference>
<dbReference type="PANTHER" id="PTHR30146">
    <property type="entry name" value="LACI-RELATED TRANSCRIPTIONAL REPRESSOR"/>
    <property type="match status" value="1"/>
</dbReference>
<dbReference type="Proteomes" id="UP000004947">
    <property type="component" value="Unassembled WGS sequence"/>
</dbReference>
<dbReference type="eggNOG" id="COG1609">
    <property type="taxonomic scope" value="Bacteria"/>
</dbReference>
<proteinExistence type="predicted"/>
<evidence type="ECO:0000259" key="4">
    <source>
        <dbReference type="PROSITE" id="PS50949"/>
    </source>
</evidence>
<dbReference type="STRING" id="313628.LNTAR_09354"/>
<evidence type="ECO:0000256" key="3">
    <source>
        <dbReference type="ARBA" id="ARBA00023163"/>
    </source>
</evidence>
<dbReference type="Pfam" id="PF13377">
    <property type="entry name" value="Peripla_BP_3"/>
    <property type="match status" value="1"/>
</dbReference>
<keyword evidence="6" id="KW-1185">Reference proteome</keyword>
<sequence>MLRNKDITEMLKKRFKKGYYAMSGIPSERDLADELGVARMTARRALAKLVEEGYLNRKSTGRLEFNPKLVVKNKQICFLAPSGSSNDVALWLKDLYSAASELAINIRPVFYSSWDDIVFHSAFEGFDGLFFIPRSDNIPAWINKKLQKTATRLVVLGYDMSNMNFPSLNIFSNIFISQLLDKFVDLGHEKVDCFNVQAHNITISKRIEHWGVWKKMHNIQGDLLDINGSNDHEGSVCRDYISELIQKGEFKSKALFCLTMPAAIGACRALRDHGLEAGKDVAICVADGELQAELYCPSITSLERPDMKPYLKVCIDWILDPSSEWNGNLLFEASNVRLHQGESTQN</sequence>